<dbReference type="AlphaFoldDB" id="A0A6M4JCJ1"/>
<keyword evidence="1" id="KW-0808">Transferase</keyword>
<dbReference type="Proteomes" id="UP000500686">
    <property type="component" value="Chromosome"/>
</dbReference>
<gene>
    <name evidence="1" type="primary">tsaB</name>
    <name evidence="1" type="ORF">HLA87_03255</name>
</gene>
<dbReference type="GO" id="GO:0016740">
    <property type="term" value="F:transferase activity"/>
    <property type="evidence" value="ECO:0007669"/>
    <property type="project" value="UniProtKB-KW"/>
</dbReference>
<dbReference type="RefSeq" id="WP_171111900.1">
    <property type="nucleotide sequence ID" value="NZ_CP053096.1"/>
</dbReference>
<proteinExistence type="predicted"/>
<dbReference type="Gene3D" id="3.30.420.200">
    <property type="match status" value="1"/>
</dbReference>
<name>A0A6M4JCJ1_9MOLU</name>
<accession>A0A6M4JCJ1</accession>
<protein>
    <submittedName>
        <fullName evidence="1">tRNA (Adenosine(37)-N6)-threonylcarbamoyltransferase complex dimerization subunit type 1 TsaB</fullName>
    </submittedName>
</protein>
<dbReference type="Gene3D" id="3.30.420.40">
    <property type="match status" value="1"/>
</dbReference>
<dbReference type="InterPro" id="IPR000905">
    <property type="entry name" value="Gcp-like_dom"/>
</dbReference>
<sequence>MKLFLDTTTDTFAIALYDKNFNLIDSNILDKEPKKVNLITDYTKKMLTKNDIKITDITDFYTNLGPGYFTGVRISLVYLRTIALLTNAKIYTTSSMQILQKQNPNHSKLTINASGGKSYVFYPKNTDFSIDLIKIEVSTTDNFDSINYHDLINNFVNYLNLFISNENLLNIEPYYIKQPQIGEKK</sequence>
<dbReference type="EMBL" id="CP053096">
    <property type="protein sequence ID" value="QJR43779.1"/>
    <property type="molecule type" value="Genomic_DNA"/>
</dbReference>
<dbReference type="NCBIfam" id="TIGR03725">
    <property type="entry name" value="T6A_YeaZ"/>
    <property type="match status" value="1"/>
</dbReference>
<dbReference type="KEGG" id="mmir:HLA87_03255"/>
<dbReference type="SUPFAM" id="SSF53067">
    <property type="entry name" value="Actin-like ATPase domain"/>
    <property type="match status" value="1"/>
</dbReference>
<reference evidence="1 2" key="1">
    <citation type="submission" date="2020-05" db="EMBL/GenBank/DDBJ databases">
        <title>Novel Mycoplasma species detected in Mirounga angustirostris (northern elephant seal) from the USA.</title>
        <authorList>
            <person name="Volokhov D.V."/>
        </authorList>
    </citation>
    <scope>NUCLEOTIDE SEQUENCE [LARGE SCALE GENOMIC DNA]</scope>
    <source>
        <strain evidence="1 2">Mirounga ES2806-GEN</strain>
    </source>
</reference>
<dbReference type="GO" id="GO:0002949">
    <property type="term" value="P:tRNA threonylcarbamoyladenosine modification"/>
    <property type="evidence" value="ECO:0007669"/>
    <property type="project" value="InterPro"/>
</dbReference>
<organism evidence="1 2">
    <name type="scientific">Mycoplasma miroungigenitalium</name>
    <dbReference type="NCBI Taxonomy" id="754515"/>
    <lineage>
        <taxon>Bacteria</taxon>
        <taxon>Bacillati</taxon>
        <taxon>Mycoplasmatota</taxon>
        <taxon>Mollicutes</taxon>
        <taxon>Mycoplasmataceae</taxon>
        <taxon>Mycoplasma</taxon>
    </lineage>
</organism>
<evidence type="ECO:0000313" key="1">
    <source>
        <dbReference type="EMBL" id="QJR43779.1"/>
    </source>
</evidence>
<dbReference type="InterPro" id="IPR022496">
    <property type="entry name" value="T6A_TsaB"/>
</dbReference>
<dbReference type="Pfam" id="PF00814">
    <property type="entry name" value="TsaD"/>
    <property type="match status" value="1"/>
</dbReference>
<evidence type="ECO:0000313" key="2">
    <source>
        <dbReference type="Proteomes" id="UP000500686"/>
    </source>
</evidence>
<dbReference type="InterPro" id="IPR043129">
    <property type="entry name" value="ATPase_NBD"/>
</dbReference>
<keyword evidence="2" id="KW-1185">Reference proteome</keyword>